<accession>A0A1J4NKF8</accession>
<keyword evidence="2" id="KW-1185">Reference proteome</keyword>
<sequence length="112" mass="11872">MRDVMEPESVFAASGLIRAAGPVQTPMTVEAVVGHVEALSAALSRTLEGKVDAALLERARSVHRASMADYLAGRGVLAAGAGVLAGLFGQHTRQEQFNHRHTRPCERGVIGR</sequence>
<protein>
    <submittedName>
        <fullName evidence="1">Uncharacterized protein</fullName>
    </submittedName>
</protein>
<comment type="caution">
    <text evidence="1">The sequence shown here is derived from an EMBL/GenBank/DDBJ whole genome shotgun (WGS) entry which is preliminary data.</text>
</comment>
<reference evidence="1" key="1">
    <citation type="submission" date="2016-10" db="EMBL/GenBank/DDBJ databases">
        <title>Genome sequence of Streptomyces mangrovisoli MUSC 149.</title>
        <authorList>
            <person name="Lee L.-H."/>
            <person name="Ser H.-L."/>
        </authorList>
    </citation>
    <scope>NUCLEOTIDE SEQUENCE [LARGE SCALE GENOMIC DNA]</scope>
    <source>
        <strain evidence="1">MUSC 149</strain>
    </source>
</reference>
<evidence type="ECO:0000313" key="2">
    <source>
        <dbReference type="Proteomes" id="UP000034196"/>
    </source>
</evidence>
<evidence type="ECO:0000313" key="1">
    <source>
        <dbReference type="EMBL" id="OIJ62787.1"/>
    </source>
</evidence>
<organism evidence="1 2">
    <name type="scientific">Streptomyces mangrovisoli</name>
    <dbReference type="NCBI Taxonomy" id="1428628"/>
    <lineage>
        <taxon>Bacteria</taxon>
        <taxon>Bacillati</taxon>
        <taxon>Actinomycetota</taxon>
        <taxon>Actinomycetes</taxon>
        <taxon>Kitasatosporales</taxon>
        <taxon>Streptomycetaceae</taxon>
        <taxon>Streptomyces</taxon>
    </lineage>
</organism>
<name>A0A1J4NKF8_9ACTN</name>
<gene>
    <name evidence="1" type="ORF">WN71_037630</name>
</gene>
<dbReference type="EMBL" id="LAVA02000136">
    <property type="protein sequence ID" value="OIJ62787.1"/>
    <property type="molecule type" value="Genomic_DNA"/>
</dbReference>
<dbReference type="AlphaFoldDB" id="A0A1J4NKF8"/>
<dbReference type="Proteomes" id="UP000034196">
    <property type="component" value="Unassembled WGS sequence"/>
</dbReference>
<proteinExistence type="predicted"/>